<dbReference type="OrthoDB" id="9942172at2"/>
<dbReference type="GeneID" id="93730694"/>
<reference evidence="1 2" key="1">
    <citation type="journal article" date="2010" name="Genome Biol. Evol.">
        <title>The sequence of a 1.8-mb bacterial linear plasmid reveals a rich evolutionary reservoir of secondary metabolic pathways.</title>
        <authorList>
            <person name="Medema M.H."/>
            <person name="Trefzer A."/>
            <person name="Kovalchuk A."/>
            <person name="van den Berg M."/>
            <person name="Mueller U."/>
            <person name="Heijne W."/>
            <person name="Wu L."/>
            <person name="Alam M.T."/>
            <person name="Ronning C.M."/>
            <person name="Nierman W.C."/>
            <person name="Bovenberg R.A.L."/>
            <person name="Breitling R."/>
            <person name="Takano E."/>
        </authorList>
    </citation>
    <scope>NUCLEOTIDE SEQUENCE [LARGE SCALE GENOMIC DNA]</scope>
    <source>
        <strain evidence="2">ATCC 27064 / DSM 738 / JCM 4710 / NBRC 13307 / NCIMB 12785 / NRRL 3585 / VKM Ac-602</strain>
    </source>
</reference>
<gene>
    <name evidence="1" type="ORF">SCLAV_2756</name>
</gene>
<sequence>MRPEEDPRWWTNPAYIDVFHHYRREARYTLKRRGASDCRTCVGLRVIVMRHPNGPFSVPCSLCNPGGV</sequence>
<protein>
    <submittedName>
        <fullName evidence="1">Uncharacterized protein</fullName>
    </submittedName>
</protein>
<dbReference type="EMBL" id="CM000913">
    <property type="protein sequence ID" value="EFG07828.1"/>
    <property type="molecule type" value="Genomic_DNA"/>
</dbReference>
<dbReference type="Proteomes" id="UP000002357">
    <property type="component" value="Chromosome"/>
</dbReference>
<dbReference type="RefSeq" id="WP_003956858.1">
    <property type="nucleotide sequence ID" value="NZ_CM000913.1"/>
</dbReference>
<accession>B5GY43</accession>
<dbReference type="AlphaFoldDB" id="B5GY43"/>
<organism evidence="1 2">
    <name type="scientific">Streptomyces clavuligerus</name>
    <dbReference type="NCBI Taxonomy" id="1901"/>
    <lineage>
        <taxon>Bacteria</taxon>
        <taxon>Bacillati</taxon>
        <taxon>Actinomycetota</taxon>
        <taxon>Actinomycetes</taxon>
        <taxon>Kitasatosporales</taxon>
        <taxon>Streptomycetaceae</taxon>
        <taxon>Streptomyces</taxon>
    </lineage>
</organism>
<evidence type="ECO:0000313" key="1">
    <source>
        <dbReference type="EMBL" id="EFG07828.1"/>
    </source>
</evidence>
<name>B5GY43_STRCL</name>
<proteinExistence type="predicted"/>
<keyword evidence="2" id="KW-1185">Reference proteome</keyword>
<evidence type="ECO:0000313" key="2">
    <source>
        <dbReference type="Proteomes" id="UP000002357"/>
    </source>
</evidence>